<evidence type="ECO:0000256" key="1">
    <source>
        <dbReference type="ARBA" id="ARBA00022741"/>
    </source>
</evidence>
<dbReference type="InterPro" id="IPR011009">
    <property type="entry name" value="Kinase-like_dom_sf"/>
</dbReference>
<dbReference type="Gene3D" id="1.10.510.10">
    <property type="entry name" value="Transferase(Phosphotransferase) domain 1"/>
    <property type="match status" value="1"/>
</dbReference>
<keyword evidence="1 3" id="KW-0547">Nucleotide-binding</keyword>
<dbReference type="Pfam" id="PF00069">
    <property type="entry name" value="Pkinase"/>
    <property type="match status" value="1"/>
</dbReference>
<feature type="region of interest" description="Disordered" evidence="5">
    <location>
        <begin position="190"/>
        <end position="212"/>
    </location>
</feature>
<evidence type="ECO:0000256" key="2">
    <source>
        <dbReference type="ARBA" id="ARBA00022840"/>
    </source>
</evidence>
<dbReference type="GO" id="GO:0004674">
    <property type="term" value="F:protein serine/threonine kinase activity"/>
    <property type="evidence" value="ECO:0007669"/>
    <property type="project" value="UniProtKB-KW"/>
</dbReference>
<evidence type="ECO:0000313" key="8">
    <source>
        <dbReference type="Proteomes" id="UP000559027"/>
    </source>
</evidence>
<evidence type="ECO:0000313" key="7">
    <source>
        <dbReference type="EMBL" id="KAF5346854.1"/>
    </source>
</evidence>
<name>A0A8H5CT10_9AGAR</name>
<dbReference type="AlphaFoldDB" id="A0A8H5CT10"/>
<dbReference type="InterPro" id="IPR051681">
    <property type="entry name" value="Ser/Thr_Kinases-Pseudokinases"/>
</dbReference>
<dbReference type="SUPFAM" id="SSF56112">
    <property type="entry name" value="Protein kinase-like (PK-like)"/>
    <property type="match status" value="1"/>
</dbReference>
<dbReference type="SMART" id="SM00220">
    <property type="entry name" value="S_TKc"/>
    <property type="match status" value="1"/>
</dbReference>
<dbReference type="PROSITE" id="PS00108">
    <property type="entry name" value="PROTEIN_KINASE_ST"/>
    <property type="match status" value="1"/>
</dbReference>
<accession>A0A8H5CT10</accession>
<keyword evidence="4" id="KW-0418">Kinase</keyword>
<dbReference type="InterPro" id="IPR000719">
    <property type="entry name" value="Prot_kinase_dom"/>
</dbReference>
<comment type="similarity">
    <text evidence="4">Belongs to the protein kinase superfamily.</text>
</comment>
<dbReference type="PROSITE" id="PS50011">
    <property type="entry name" value="PROTEIN_KINASE_DOM"/>
    <property type="match status" value="1"/>
</dbReference>
<dbReference type="InterPro" id="IPR008271">
    <property type="entry name" value="Ser/Thr_kinase_AS"/>
</dbReference>
<evidence type="ECO:0000259" key="6">
    <source>
        <dbReference type="PROSITE" id="PS50011"/>
    </source>
</evidence>
<keyword evidence="8" id="KW-1185">Reference proteome</keyword>
<dbReference type="InterPro" id="IPR017441">
    <property type="entry name" value="Protein_kinase_ATP_BS"/>
</dbReference>
<evidence type="ECO:0000256" key="4">
    <source>
        <dbReference type="RuleBase" id="RU000304"/>
    </source>
</evidence>
<sequence length="313" mass="35382">MLAAHRYIQTHDVSVSNDIIGYGSFSDVRLGEWQDSDHEEAKLAIKIFRQAKECNETTLIATFKRRLNSEISTWSRAQRHPNVLPFIGAYEHETGKLPALVSPYREAGDIHAYITTRNDYNRQPFVVGIADGLVHLHSYDIIHGDLKPKNILIHIGGDGMPTPEIADFGRSRILNVKGFTGSLHSTSRYAAPEVLNPPSREASSPLLGVPSEEDNKALTKESDVWSLGMVLLHVFSGKDPYPYLKDHQIVLAHERKEEPNEEHHPMPMSPSEIERVWPILRRCWELVKEPATRCSAKECADNLKALFNERAHN</sequence>
<proteinExistence type="inferred from homology"/>
<comment type="caution">
    <text evidence="7">The sequence shown here is derived from an EMBL/GenBank/DDBJ whole genome shotgun (WGS) entry which is preliminary data.</text>
</comment>
<gene>
    <name evidence="7" type="ORF">D9756_010604</name>
</gene>
<dbReference type="PIRSF" id="PIRSF000654">
    <property type="entry name" value="Integrin-linked_kinase"/>
    <property type="match status" value="1"/>
</dbReference>
<dbReference type="GO" id="GO:0005524">
    <property type="term" value="F:ATP binding"/>
    <property type="evidence" value="ECO:0007669"/>
    <property type="project" value="UniProtKB-UniRule"/>
</dbReference>
<evidence type="ECO:0000256" key="3">
    <source>
        <dbReference type="PROSITE-ProRule" id="PRU10141"/>
    </source>
</evidence>
<protein>
    <recommendedName>
        <fullName evidence="6">Protein kinase domain-containing protein</fullName>
    </recommendedName>
</protein>
<keyword evidence="4" id="KW-0808">Transferase</keyword>
<dbReference type="PANTHER" id="PTHR44329">
    <property type="entry name" value="SERINE/THREONINE-PROTEIN KINASE TNNI3K-RELATED"/>
    <property type="match status" value="1"/>
</dbReference>
<reference evidence="7 8" key="1">
    <citation type="journal article" date="2020" name="ISME J.">
        <title>Uncovering the hidden diversity of litter-decomposition mechanisms in mushroom-forming fungi.</title>
        <authorList>
            <person name="Floudas D."/>
            <person name="Bentzer J."/>
            <person name="Ahren D."/>
            <person name="Johansson T."/>
            <person name="Persson P."/>
            <person name="Tunlid A."/>
        </authorList>
    </citation>
    <scope>NUCLEOTIDE SEQUENCE [LARGE SCALE GENOMIC DNA]</scope>
    <source>
        <strain evidence="7 8">CBS 146.42</strain>
    </source>
</reference>
<organism evidence="7 8">
    <name type="scientific">Leucocoprinus leucothites</name>
    <dbReference type="NCBI Taxonomy" id="201217"/>
    <lineage>
        <taxon>Eukaryota</taxon>
        <taxon>Fungi</taxon>
        <taxon>Dikarya</taxon>
        <taxon>Basidiomycota</taxon>
        <taxon>Agaricomycotina</taxon>
        <taxon>Agaricomycetes</taxon>
        <taxon>Agaricomycetidae</taxon>
        <taxon>Agaricales</taxon>
        <taxon>Agaricineae</taxon>
        <taxon>Agaricaceae</taxon>
        <taxon>Leucocoprinus</taxon>
    </lineage>
</organism>
<evidence type="ECO:0000256" key="5">
    <source>
        <dbReference type="SAM" id="MobiDB-lite"/>
    </source>
</evidence>
<dbReference type="Proteomes" id="UP000559027">
    <property type="component" value="Unassembled WGS sequence"/>
</dbReference>
<dbReference type="PROSITE" id="PS00107">
    <property type="entry name" value="PROTEIN_KINASE_ATP"/>
    <property type="match status" value="1"/>
</dbReference>
<dbReference type="OrthoDB" id="3260205at2759"/>
<keyword evidence="2 3" id="KW-0067">ATP-binding</keyword>
<dbReference type="EMBL" id="JAACJO010000029">
    <property type="protein sequence ID" value="KAF5346854.1"/>
    <property type="molecule type" value="Genomic_DNA"/>
</dbReference>
<keyword evidence="4" id="KW-0723">Serine/threonine-protein kinase</keyword>
<feature type="binding site" evidence="3">
    <location>
        <position position="46"/>
    </location>
    <ligand>
        <name>ATP</name>
        <dbReference type="ChEBI" id="CHEBI:30616"/>
    </ligand>
</feature>
<feature type="domain" description="Protein kinase" evidence="6">
    <location>
        <begin position="14"/>
        <end position="307"/>
    </location>
</feature>